<keyword evidence="2" id="KW-1185">Reference proteome</keyword>
<name>A0A0R3TVL5_RODNA</name>
<dbReference type="GO" id="GO:0007096">
    <property type="term" value="P:regulation of exit from mitosis"/>
    <property type="evidence" value="ECO:0007669"/>
    <property type="project" value="InterPro"/>
</dbReference>
<evidence type="ECO:0000313" key="2">
    <source>
        <dbReference type="Proteomes" id="UP000278807"/>
    </source>
</evidence>
<dbReference type="InterPro" id="IPR053729">
    <property type="entry name" value="MAD2L1BP_domain_sf"/>
</dbReference>
<evidence type="ECO:0000313" key="3">
    <source>
        <dbReference type="WBParaSite" id="HNAJ_0001186801-mRNA-1"/>
    </source>
</evidence>
<dbReference type="GO" id="GO:0005634">
    <property type="term" value="C:nucleus"/>
    <property type="evidence" value="ECO:0007669"/>
    <property type="project" value="InterPro"/>
</dbReference>
<reference evidence="1 2" key="2">
    <citation type="submission" date="2018-11" db="EMBL/GenBank/DDBJ databases">
        <authorList>
            <consortium name="Pathogen Informatics"/>
        </authorList>
    </citation>
    <scope>NUCLEOTIDE SEQUENCE [LARGE SCALE GENOMIC DNA]</scope>
</reference>
<dbReference type="EMBL" id="UZAE01013840">
    <property type="protein sequence ID" value="VDO11554.1"/>
    <property type="molecule type" value="Genomic_DNA"/>
</dbReference>
<gene>
    <name evidence="1" type="ORF">HNAJ_LOCUS11857</name>
</gene>
<sequence length="234" mass="26187">MSASDVLTGCSGMSYSQRTSLLIKFIQFFLFNSEQFPDYKLLSTKDIGSKAIASSDVSVKKLQSSIDSLRQLETELKSLSSSPVNQFLLILGQNIQKPSRMILLNFSNFCVNHVSSDEDELTEEDCTDFFRNIVQNPHFSKIFASAPPSRLHVFFRTDVAINFGNFIPKPDFNPLNRNCPIHLLNVISKEETMEISFEEPCADGSNGLSDKLEKLLSSDNGLIWYSCSKVVTGC</sequence>
<dbReference type="Proteomes" id="UP000278807">
    <property type="component" value="Unassembled WGS sequence"/>
</dbReference>
<organism evidence="3">
    <name type="scientific">Rodentolepis nana</name>
    <name type="common">Dwarf tapeworm</name>
    <name type="synonym">Hymenolepis nana</name>
    <dbReference type="NCBI Taxonomy" id="102285"/>
    <lineage>
        <taxon>Eukaryota</taxon>
        <taxon>Metazoa</taxon>
        <taxon>Spiralia</taxon>
        <taxon>Lophotrochozoa</taxon>
        <taxon>Platyhelminthes</taxon>
        <taxon>Cestoda</taxon>
        <taxon>Eucestoda</taxon>
        <taxon>Cyclophyllidea</taxon>
        <taxon>Hymenolepididae</taxon>
        <taxon>Rodentolepis</taxon>
    </lineage>
</organism>
<protein>
    <submittedName>
        <fullName evidence="1 3">Uncharacterized protein</fullName>
    </submittedName>
</protein>
<reference evidence="3" key="1">
    <citation type="submission" date="2017-02" db="UniProtKB">
        <authorList>
            <consortium name="WormBaseParasite"/>
        </authorList>
    </citation>
    <scope>IDENTIFICATION</scope>
</reference>
<dbReference type="PANTHER" id="PTHR15681">
    <property type="entry name" value="MAD2L1-BINDING PROTEIN"/>
    <property type="match status" value="1"/>
</dbReference>
<evidence type="ECO:0000313" key="1">
    <source>
        <dbReference type="EMBL" id="VDO11554.1"/>
    </source>
</evidence>
<dbReference type="AlphaFoldDB" id="A0A0R3TVL5"/>
<dbReference type="Gene3D" id="3.30.900.20">
    <property type="match status" value="1"/>
</dbReference>
<dbReference type="OrthoDB" id="6262401at2759"/>
<accession>A0A0R3TVL5</accession>
<proteinExistence type="predicted"/>
<dbReference type="PANTHER" id="PTHR15681:SF1">
    <property type="entry name" value="MAD2L1-BINDING PROTEIN"/>
    <property type="match status" value="1"/>
</dbReference>
<dbReference type="InterPro" id="IPR009511">
    <property type="entry name" value="MAD1/Cdc20-bound-Mad2-bd"/>
</dbReference>
<dbReference type="WBParaSite" id="HNAJ_0001186801-mRNA-1">
    <property type="protein sequence ID" value="HNAJ_0001186801-mRNA-1"/>
    <property type="gene ID" value="HNAJ_0001186801"/>
</dbReference>